<organism evidence="1 2">
    <name type="scientific">Xenopus laevis</name>
    <name type="common">African clawed frog</name>
    <dbReference type="NCBI Taxonomy" id="8355"/>
    <lineage>
        <taxon>Eukaryota</taxon>
        <taxon>Metazoa</taxon>
        <taxon>Chordata</taxon>
        <taxon>Craniata</taxon>
        <taxon>Vertebrata</taxon>
        <taxon>Euteleostomi</taxon>
        <taxon>Amphibia</taxon>
        <taxon>Batrachia</taxon>
        <taxon>Anura</taxon>
        <taxon>Pipoidea</taxon>
        <taxon>Pipidae</taxon>
        <taxon>Xenopodinae</taxon>
        <taxon>Xenopus</taxon>
        <taxon>Xenopus</taxon>
    </lineage>
</organism>
<protein>
    <submittedName>
        <fullName evidence="1">Uncharacterized protein</fullName>
    </submittedName>
</protein>
<reference evidence="2" key="1">
    <citation type="journal article" date="2016" name="Nature">
        <title>Genome evolution in the allotetraploid frog Xenopus laevis.</title>
        <authorList>
            <person name="Session A.M."/>
            <person name="Uno Y."/>
            <person name="Kwon T."/>
            <person name="Chapman J.A."/>
            <person name="Toyoda A."/>
            <person name="Takahashi S."/>
            <person name="Fukui A."/>
            <person name="Hikosaka A."/>
            <person name="Suzuki A."/>
            <person name="Kondo M."/>
            <person name="van Heeringen S.J."/>
            <person name="Quigley I."/>
            <person name="Heinz S."/>
            <person name="Ogino H."/>
            <person name="Ochi H."/>
            <person name="Hellsten U."/>
            <person name="Lyons J.B."/>
            <person name="Simakov O."/>
            <person name="Putnam N."/>
            <person name="Stites J."/>
            <person name="Kuroki Y."/>
            <person name="Tanaka T."/>
            <person name="Michiue T."/>
            <person name="Watanabe M."/>
            <person name="Bogdanovic O."/>
            <person name="Lister R."/>
            <person name="Georgiou G."/>
            <person name="Paranjpe S.S."/>
            <person name="van Kruijsbergen I."/>
            <person name="Shu S."/>
            <person name="Carlson J."/>
            <person name="Kinoshita T."/>
            <person name="Ohta Y."/>
            <person name="Mawaribuchi S."/>
            <person name="Jenkins J."/>
            <person name="Grimwood J."/>
            <person name="Schmutz J."/>
            <person name="Mitros T."/>
            <person name="Mozaffari S.V."/>
            <person name="Suzuki Y."/>
            <person name="Haramoto Y."/>
            <person name="Yamamoto T.S."/>
            <person name="Takagi C."/>
            <person name="Heald R."/>
            <person name="Miller K."/>
            <person name="Haudenschild C."/>
            <person name="Kitzman J."/>
            <person name="Nakayama T."/>
            <person name="Izutsu Y."/>
            <person name="Robert J."/>
            <person name="Fortriede J."/>
            <person name="Burns K."/>
            <person name="Lotay V."/>
            <person name="Karimi K."/>
            <person name="Yasuoka Y."/>
            <person name="Dichmann D.S."/>
            <person name="Flajnik M.F."/>
            <person name="Houston D.W."/>
            <person name="Shendure J."/>
            <person name="DuPasquier L."/>
            <person name="Vize P.D."/>
            <person name="Zorn A.M."/>
            <person name="Ito M."/>
            <person name="Marcotte E.M."/>
            <person name="Wallingford J.B."/>
            <person name="Ito Y."/>
            <person name="Asashima M."/>
            <person name="Ueno N."/>
            <person name="Matsuda Y."/>
            <person name="Veenstra G.J."/>
            <person name="Fujiyama A."/>
            <person name="Harland R.M."/>
            <person name="Taira M."/>
            <person name="Rokhsar D.S."/>
        </authorList>
    </citation>
    <scope>NUCLEOTIDE SEQUENCE [LARGE SCALE GENOMIC DNA]</scope>
    <source>
        <strain evidence="2">J</strain>
    </source>
</reference>
<sequence length="70" mass="7963">MRDTVRGTARLVLHPEGLLLPGTKQQVSPSEAFKGPTMIVMEEWESHHLCGLKIFDSDPVQIQYIKILLY</sequence>
<gene>
    <name evidence="1" type="ORF">XELAEV_18044769mg</name>
</gene>
<evidence type="ECO:0000313" key="2">
    <source>
        <dbReference type="Proteomes" id="UP000694892"/>
    </source>
</evidence>
<evidence type="ECO:0000313" key="1">
    <source>
        <dbReference type="EMBL" id="OCT63671.1"/>
    </source>
</evidence>
<accession>A0A974BZJ4</accession>
<name>A0A974BZJ4_XENLA</name>
<dbReference type="EMBL" id="CM004482">
    <property type="protein sequence ID" value="OCT63671.1"/>
    <property type="molecule type" value="Genomic_DNA"/>
</dbReference>
<proteinExistence type="predicted"/>
<dbReference type="Proteomes" id="UP000694892">
    <property type="component" value="Chromosome 9_10L"/>
</dbReference>
<dbReference type="AlphaFoldDB" id="A0A974BZJ4"/>